<gene>
    <name evidence="13" type="primary">ROT1</name>
    <name evidence="13" type="ORF">LTR24_009212</name>
</gene>
<evidence type="ECO:0000256" key="2">
    <source>
        <dbReference type="ARBA" id="ARBA00007149"/>
    </source>
</evidence>
<evidence type="ECO:0000256" key="7">
    <source>
        <dbReference type="ARBA" id="ARBA00022989"/>
    </source>
</evidence>
<dbReference type="Proteomes" id="UP001345013">
    <property type="component" value="Unassembled WGS sequence"/>
</dbReference>
<dbReference type="PANTHER" id="PTHR28090">
    <property type="entry name" value="PROTEIN ROT1"/>
    <property type="match status" value="1"/>
</dbReference>
<feature type="chain" id="PRO_5046694029" description="Protein ROT1" evidence="12">
    <location>
        <begin position="22"/>
        <end position="245"/>
    </location>
</feature>
<evidence type="ECO:0000256" key="9">
    <source>
        <dbReference type="ARBA" id="ARBA00024969"/>
    </source>
</evidence>
<keyword evidence="5 12" id="KW-0732">Signal</keyword>
<evidence type="ECO:0000256" key="5">
    <source>
        <dbReference type="ARBA" id="ARBA00022729"/>
    </source>
</evidence>
<sequence length="245" mass="26975">MLTIASAIAAFGLLLPTIVQAQGSLVGTWTSKSRKVLTGPGFYNPVEDRLIEPDLTGISYSFTADGYYEEAYYRAVSNPANPSCVQGVMQWQHGTYTLPSNGSIVLQPIAVDGRSLTSTPCRYDNSVYERYYQPELIKEYTLETDKFHNVPRLNLFQFDGSPQQPLYLAYTPPQMLPTQTLNPTAIPSATGKAKRDAQVLLQSSEPLNKNAIIHPKESFNADKIWWLGIGLAAAGGAMIMYPSSK</sequence>
<keyword evidence="14" id="KW-1185">Reference proteome</keyword>
<evidence type="ECO:0000256" key="3">
    <source>
        <dbReference type="ARBA" id="ARBA00017291"/>
    </source>
</evidence>
<comment type="function">
    <text evidence="9 10">Required for normal levels of the cell wall 1,6-beta-glucan. Involved in a protein folding machinery chaperoning proteins acting in various physiological processes including cell wall synthesis and lysis of autophagic bodies.</text>
</comment>
<evidence type="ECO:0000313" key="14">
    <source>
        <dbReference type="Proteomes" id="UP001345013"/>
    </source>
</evidence>
<reference evidence="13 14" key="1">
    <citation type="submission" date="2023-08" db="EMBL/GenBank/DDBJ databases">
        <title>Black Yeasts Isolated from many extreme environments.</title>
        <authorList>
            <person name="Coleine C."/>
            <person name="Stajich J.E."/>
            <person name="Selbmann L."/>
        </authorList>
    </citation>
    <scope>NUCLEOTIDE SEQUENCE [LARGE SCALE GENOMIC DNA]</scope>
    <source>
        <strain evidence="13 14">CCFEE 5885</strain>
    </source>
</reference>
<evidence type="ECO:0000256" key="10">
    <source>
        <dbReference type="PIRNR" id="PIRNR017290"/>
    </source>
</evidence>
<comment type="similarity">
    <text evidence="2 10">Belongs to the ROT1 family.</text>
</comment>
<comment type="subcellular location">
    <subcellularLocation>
        <location evidence="1">Endoplasmic reticulum membrane</location>
        <topology evidence="1">Single-pass type I membrane protein</topology>
    </subcellularLocation>
</comment>
<dbReference type="EMBL" id="JAVRRG010000191">
    <property type="protein sequence ID" value="KAK5079511.1"/>
    <property type="molecule type" value="Genomic_DNA"/>
</dbReference>
<evidence type="ECO:0000256" key="12">
    <source>
        <dbReference type="SAM" id="SignalP"/>
    </source>
</evidence>
<dbReference type="InterPro" id="IPR019623">
    <property type="entry name" value="Rot1"/>
</dbReference>
<proteinExistence type="inferred from homology"/>
<evidence type="ECO:0000313" key="13">
    <source>
        <dbReference type="EMBL" id="KAK5079511.1"/>
    </source>
</evidence>
<keyword evidence="8 10" id="KW-0472">Membrane</keyword>
<keyword evidence="7 11" id="KW-1133">Transmembrane helix</keyword>
<evidence type="ECO:0000256" key="4">
    <source>
        <dbReference type="ARBA" id="ARBA00022692"/>
    </source>
</evidence>
<protein>
    <recommendedName>
        <fullName evidence="3 10">Protein ROT1</fullName>
    </recommendedName>
</protein>
<dbReference type="Pfam" id="PF10681">
    <property type="entry name" value="Rot1"/>
    <property type="match status" value="1"/>
</dbReference>
<evidence type="ECO:0000256" key="6">
    <source>
        <dbReference type="ARBA" id="ARBA00022824"/>
    </source>
</evidence>
<feature type="signal peptide" evidence="12">
    <location>
        <begin position="1"/>
        <end position="21"/>
    </location>
</feature>
<evidence type="ECO:0000256" key="8">
    <source>
        <dbReference type="ARBA" id="ARBA00023136"/>
    </source>
</evidence>
<dbReference type="PANTHER" id="PTHR28090:SF1">
    <property type="entry name" value="PROTEIN ROT1"/>
    <property type="match status" value="1"/>
</dbReference>
<feature type="transmembrane region" description="Helical" evidence="11">
    <location>
        <begin position="224"/>
        <end position="241"/>
    </location>
</feature>
<accession>A0ABR0JYL9</accession>
<keyword evidence="4 11" id="KW-0812">Transmembrane</keyword>
<evidence type="ECO:0000256" key="11">
    <source>
        <dbReference type="SAM" id="Phobius"/>
    </source>
</evidence>
<keyword evidence="6 10" id="KW-0256">Endoplasmic reticulum</keyword>
<name>A0ABR0JYL9_9EURO</name>
<evidence type="ECO:0000256" key="1">
    <source>
        <dbReference type="ARBA" id="ARBA00004115"/>
    </source>
</evidence>
<comment type="caution">
    <text evidence="13">The sequence shown here is derived from an EMBL/GenBank/DDBJ whole genome shotgun (WGS) entry which is preliminary data.</text>
</comment>
<organism evidence="13 14">
    <name type="scientific">Lithohypha guttulata</name>
    <dbReference type="NCBI Taxonomy" id="1690604"/>
    <lineage>
        <taxon>Eukaryota</taxon>
        <taxon>Fungi</taxon>
        <taxon>Dikarya</taxon>
        <taxon>Ascomycota</taxon>
        <taxon>Pezizomycotina</taxon>
        <taxon>Eurotiomycetes</taxon>
        <taxon>Chaetothyriomycetidae</taxon>
        <taxon>Chaetothyriales</taxon>
        <taxon>Trichomeriaceae</taxon>
        <taxon>Lithohypha</taxon>
    </lineage>
</organism>
<dbReference type="PIRSF" id="PIRSF017290">
    <property type="entry name" value="ROT1_prd"/>
    <property type="match status" value="1"/>
</dbReference>